<dbReference type="Gene3D" id="1.20.1050.10">
    <property type="match status" value="1"/>
</dbReference>
<dbReference type="NCBIfam" id="NF007831">
    <property type="entry name" value="PRK10542.1"/>
    <property type="match status" value="1"/>
</dbReference>
<dbReference type="CDD" id="cd03188">
    <property type="entry name" value="GST_C_Beta"/>
    <property type="match status" value="1"/>
</dbReference>
<dbReference type="InterPro" id="IPR040079">
    <property type="entry name" value="Glutathione_S-Trfase"/>
</dbReference>
<dbReference type="InterPro" id="IPR036249">
    <property type="entry name" value="Thioredoxin-like_sf"/>
</dbReference>
<gene>
    <name evidence="3" type="ORF">A2G96_23155</name>
</gene>
<evidence type="ECO:0000313" key="4">
    <source>
        <dbReference type="Proteomes" id="UP000075238"/>
    </source>
</evidence>
<dbReference type="AlphaFoldDB" id="A0A142JRM5"/>
<proteinExistence type="predicted"/>
<feature type="domain" description="GST C-terminal" evidence="2">
    <location>
        <begin position="89"/>
        <end position="202"/>
    </location>
</feature>
<protein>
    <submittedName>
        <fullName evidence="3">Glutathione S-transferase</fullName>
    </submittedName>
</protein>
<dbReference type="STRING" id="1796606.A2G96_23155"/>
<dbReference type="Gene3D" id="3.40.30.10">
    <property type="entry name" value="Glutaredoxin"/>
    <property type="match status" value="1"/>
</dbReference>
<dbReference type="SUPFAM" id="SSF47616">
    <property type="entry name" value="GST C-terminal domain-like"/>
    <property type="match status" value="1"/>
</dbReference>
<dbReference type="EMBL" id="CP014845">
    <property type="protein sequence ID" value="AMR80737.1"/>
    <property type="molecule type" value="Genomic_DNA"/>
</dbReference>
<keyword evidence="3" id="KW-0808">Transferase</keyword>
<dbReference type="SUPFAM" id="SSF52833">
    <property type="entry name" value="Thioredoxin-like"/>
    <property type="match status" value="1"/>
</dbReference>
<evidence type="ECO:0000259" key="2">
    <source>
        <dbReference type="PROSITE" id="PS50405"/>
    </source>
</evidence>
<dbReference type="Pfam" id="PF13409">
    <property type="entry name" value="GST_N_2"/>
    <property type="match status" value="1"/>
</dbReference>
<dbReference type="GO" id="GO:0016740">
    <property type="term" value="F:transferase activity"/>
    <property type="evidence" value="ECO:0007669"/>
    <property type="project" value="UniProtKB-KW"/>
</dbReference>
<name>A0A142JRM5_9BURK</name>
<feature type="domain" description="GST N-terminal" evidence="1">
    <location>
        <begin position="1"/>
        <end position="83"/>
    </location>
</feature>
<dbReference type="PROSITE" id="PS50404">
    <property type="entry name" value="GST_NTER"/>
    <property type="match status" value="1"/>
</dbReference>
<dbReference type="PANTHER" id="PTHR44051:SF8">
    <property type="entry name" value="GLUTATHIONE S-TRANSFERASE GSTA"/>
    <property type="match status" value="1"/>
</dbReference>
<dbReference type="SFLD" id="SFLDG01150">
    <property type="entry name" value="Main.1:_Beta-like"/>
    <property type="match status" value="1"/>
</dbReference>
<dbReference type="Pfam" id="PF00043">
    <property type="entry name" value="GST_C"/>
    <property type="match status" value="1"/>
</dbReference>
<dbReference type="InterPro" id="IPR004045">
    <property type="entry name" value="Glutathione_S-Trfase_N"/>
</dbReference>
<dbReference type="CDD" id="cd03057">
    <property type="entry name" value="GST_N_Beta"/>
    <property type="match status" value="1"/>
</dbReference>
<sequence length="202" mass="23046">MKLYYAPGACSLAAHIALIETGLPFSTERVDLRAEPHKTESGADYKTINAKGYVPTLELDKGDRLTEAAVVVQYIADQVPEKGLAPACNTLERYRLQEWLNFISSELHKGFGPFWKPGTAQEQKEATWTRLSQRFDWIAPQLADKDYLMGEFSVADAYLFTILRWPDHFKLSLERWPALQKYRQRVGERPAVRRALEDEGIG</sequence>
<dbReference type="RefSeq" id="WP_062802565.1">
    <property type="nucleotide sequence ID" value="NZ_CP014845.1"/>
</dbReference>
<dbReference type="InterPro" id="IPR004046">
    <property type="entry name" value="GST_C"/>
</dbReference>
<dbReference type="KEGG" id="cnan:A2G96_23155"/>
<evidence type="ECO:0000259" key="1">
    <source>
        <dbReference type="PROSITE" id="PS50404"/>
    </source>
</evidence>
<reference evidence="3 4" key="1">
    <citation type="submission" date="2016-03" db="EMBL/GenBank/DDBJ databases">
        <title>Complete genome sequence of a novel chlorpyrifos degrading bacterium, Cupriavidus nantongensis sp. X1.</title>
        <authorList>
            <person name="Fang L."/>
        </authorList>
    </citation>
    <scope>NUCLEOTIDE SEQUENCE [LARGE SCALE GENOMIC DNA]</scope>
    <source>
        <strain evidence="3 4">X1</strain>
    </source>
</reference>
<dbReference type="SFLD" id="SFLDG00358">
    <property type="entry name" value="Main_(cytGST)"/>
    <property type="match status" value="1"/>
</dbReference>
<dbReference type="PANTHER" id="PTHR44051">
    <property type="entry name" value="GLUTATHIONE S-TRANSFERASE-RELATED"/>
    <property type="match status" value="1"/>
</dbReference>
<dbReference type="SFLD" id="SFLDS00019">
    <property type="entry name" value="Glutathione_Transferase_(cytos"/>
    <property type="match status" value="1"/>
</dbReference>
<dbReference type="InterPro" id="IPR036282">
    <property type="entry name" value="Glutathione-S-Trfase_C_sf"/>
</dbReference>
<dbReference type="Proteomes" id="UP000075238">
    <property type="component" value="Chromosome 2"/>
</dbReference>
<keyword evidence="4" id="KW-1185">Reference proteome</keyword>
<dbReference type="InterPro" id="IPR010987">
    <property type="entry name" value="Glutathione-S-Trfase_C-like"/>
</dbReference>
<accession>A0A142JRM5</accession>
<organism evidence="3 4">
    <name type="scientific">Cupriavidus nantongensis</name>
    <dbReference type="NCBI Taxonomy" id="1796606"/>
    <lineage>
        <taxon>Bacteria</taxon>
        <taxon>Pseudomonadati</taxon>
        <taxon>Pseudomonadota</taxon>
        <taxon>Betaproteobacteria</taxon>
        <taxon>Burkholderiales</taxon>
        <taxon>Burkholderiaceae</taxon>
        <taxon>Cupriavidus</taxon>
    </lineage>
</organism>
<dbReference type="OrthoDB" id="8772754at2"/>
<dbReference type="PROSITE" id="PS50405">
    <property type="entry name" value="GST_CTER"/>
    <property type="match status" value="1"/>
</dbReference>
<evidence type="ECO:0000313" key="3">
    <source>
        <dbReference type="EMBL" id="AMR80737.1"/>
    </source>
</evidence>